<keyword evidence="6" id="KW-0206">Cytoskeleton</keyword>
<dbReference type="Pfam" id="PF13906">
    <property type="entry name" value="AA_permease_C"/>
    <property type="match status" value="1"/>
</dbReference>
<keyword evidence="11" id="KW-0812">Transmembrane</keyword>
<feature type="transmembrane region" description="Helical" evidence="11">
    <location>
        <begin position="140"/>
        <end position="159"/>
    </location>
</feature>
<reference evidence="14 15" key="1">
    <citation type="submission" date="2018-08" db="EMBL/GenBank/DDBJ databases">
        <title>Aphanomyces genome sequencing and annotation.</title>
        <authorList>
            <person name="Minardi D."/>
            <person name="Oidtmann B."/>
            <person name="Van Der Giezen M."/>
            <person name="Studholme D.J."/>
        </authorList>
    </citation>
    <scope>NUCLEOTIDE SEQUENCE [LARGE SCALE GENOMIC DNA]</scope>
    <source>
        <strain evidence="14 15">Kv</strain>
    </source>
</reference>
<feature type="signal peptide" evidence="12">
    <location>
        <begin position="1"/>
        <end position="21"/>
    </location>
</feature>
<evidence type="ECO:0000256" key="10">
    <source>
        <dbReference type="ARBA" id="ARBA00041080"/>
    </source>
</evidence>
<dbReference type="GO" id="GO:0044458">
    <property type="term" value="P:motile cilium assembly"/>
    <property type="evidence" value="ECO:0007669"/>
    <property type="project" value="TreeGrafter"/>
</dbReference>
<evidence type="ECO:0000256" key="9">
    <source>
        <dbReference type="ARBA" id="ARBA00038319"/>
    </source>
</evidence>
<evidence type="ECO:0000313" key="14">
    <source>
        <dbReference type="EMBL" id="RHY20479.1"/>
    </source>
</evidence>
<dbReference type="Gene3D" id="1.20.1740.10">
    <property type="entry name" value="Amino acid/polyamine transporter I"/>
    <property type="match status" value="1"/>
</dbReference>
<evidence type="ECO:0000313" key="15">
    <source>
        <dbReference type="Proteomes" id="UP000265427"/>
    </source>
</evidence>
<evidence type="ECO:0000256" key="11">
    <source>
        <dbReference type="SAM" id="Phobius"/>
    </source>
</evidence>
<evidence type="ECO:0000256" key="12">
    <source>
        <dbReference type="SAM" id="SignalP"/>
    </source>
</evidence>
<keyword evidence="12" id="KW-0732">Signal</keyword>
<dbReference type="Proteomes" id="UP000265427">
    <property type="component" value="Unassembled WGS sequence"/>
</dbReference>
<evidence type="ECO:0000256" key="8">
    <source>
        <dbReference type="ARBA" id="ARBA00037822"/>
    </source>
</evidence>
<feature type="transmembrane region" description="Helical" evidence="11">
    <location>
        <begin position="199"/>
        <end position="219"/>
    </location>
</feature>
<dbReference type="GO" id="GO:0005930">
    <property type="term" value="C:axoneme"/>
    <property type="evidence" value="ECO:0007669"/>
    <property type="project" value="TreeGrafter"/>
</dbReference>
<organism evidence="14 15">
    <name type="scientific">Aphanomyces astaci</name>
    <name type="common">Crayfish plague agent</name>
    <dbReference type="NCBI Taxonomy" id="112090"/>
    <lineage>
        <taxon>Eukaryota</taxon>
        <taxon>Sar</taxon>
        <taxon>Stramenopiles</taxon>
        <taxon>Oomycota</taxon>
        <taxon>Saprolegniomycetes</taxon>
        <taxon>Saprolegniales</taxon>
        <taxon>Verrucalvaceae</taxon>
        <taxon>Aphanomyces</taxon>
    </lineage>
</organism>
<dbReference type="GO" id="GO:0060294">
    <property type="term" value="P:cilium movement involved in cell motility"/>
    <property type="evidence" value="ECO:0007669"/>
    <property type="project" value="TreeGrafter"/>
</dbReference>
<dbReference type="GO" id="GO:0035082">
    <property type="term" value="P:axoneme assembly"/>
    <property type="evidence" value="ECO:0007669"/>
    <property type="project" value="InterPro"/>
</dbReference>
<evidence type="ECO:0000256" key="2">
    <source>
        <dbReference type="ARBA" id="ARBA00022490"/>
    </source>
</evidence>
<feature type="transmembrane region" description="Helical" evidence="11">
    <location>
        <begin position="114"/>
        <end position="134"/>
    </location>
</feature>
<accession>A0A397BHX6</accession>
<evidence type="ECO:0000259" key="13">
    <source>
        <dbReference type="Pfam" id="PF13906"/>
    </source>
</evidence>
<feature type="transmembrane region" description="Helical" evidence="11">
    <location>
        <begin position="67"/>
        <end position="87"/>
    </location>
</feature>
<proteinExistence type="inferred from homology"/>
<keyword evidence="2" id="KW-0963">Cytoplasm</keyword>
<evidence type="ECO:0000256" key="7">
    <source>
        <dbReference type="ARBA" id="ARBA00023273"/>
    </source>
</evidence>
<dbReference type="EMBL" id="QUSZ01002899">
    <property type="protein sequence ID" value="RHY20479.1"/>
    <property type="molecule type" value="Genomic_DNA"/>
</dbReference>
<keyword evidence="7" id="KW-0966">Cell projection</keyword>
<keyword evidence="4" id="KW-0282">Flagellum</keyword>
<keyword evidence="11" id="KW-1133">Transmembrane helix</keyword>
<comment type="subcellular location">
    <subcellularLocation>
        <location evidence="8">Cell projection</location>
        <location evidence="8">Kinocilium</location>
    </subcellularLocation>
    <subcellularLocation>
        <location evidence="1">Cytoplasm</location>
        <location evidence="1">Cytoskeleton</location>
        <location evidence="1">Flagellum axoneme</location>
    </subcellularLocation>
</comment>
<evidence type="ECO:0000256" key="3">
    <source>
        <dbReference type="ARBA" id="ARBA00022794"/>
    </source>
</evidence>
<keyword evidence="11" id="KW-0472">Membrane</keyword>
<dbReference type="InterPro" id="IPR055316">
    <property type="entry name" value="RSP9"/>
</dbReference>
<gene>
    <name evidence="14" type="ORF">DYB36_010982</name>
</gene>
<feature type="transmembrane region" description="Helical" evidence="11">
    <location>
        <begin position="259"/>
        <end position="279"/>
    </location>
</feature>
<feature type="non-terminal residue" evidence="14">
    <location>
        <position position="1"/>
    </location>
</feature>
<comment type="similarity">
    <text evidence="9">Belongs to the flagellar radial spoke RSP9 family.</text>
</comment>
<dbReference type="AlphaFoldDB" id="A0A397BHX6"/>
<dbReference type="PANTHER" id="PTHR22069">
    <property type="entry name" value="MITOCHONDRIAL RIBOSOMAL PROTEIN S18"/>
    <property type="match status" value="1"/>
</dbReference>
<comment type="caution">
    <text evidence="14">The sequence shown here is derived from an EMBL/GenBank/DDBJ whole genome shotgun (WGS) entry which is preliminary data.</text>
</comment>
<evidence type="ECO:0000256" key="6">
    <source>
        <dbReference type="ARBA" id="ARBA00023212"/>
    </source>
</evidence>
<feature type="chain" id="PRO_5017367759" description="Radial spoke head protein 9 homolog" evidence="12">
    <location>
        <begin position="22"/>
        <end position="595"/>
    </location>
</feature>
<feature type="domain" description="Cationic amino acid transporter C-terminal" evidence="13">
    <location>
        <begin position="231"/>
        <end position="281"/>
    </location>
</feature>
<dbReference type="VEuPathDB" id="FungiDB:H257_04230"/>
<sequence>AVIGVILGTMFLSCFASLALSGMVPSSVYSHLPYDMGNDADGNPRGNLTYFSFPGAFGFVGYTAAELIVRIGEVGTMPIVVLIAFLAQPRLMYALSVDGLIPEIFGRVDSKGNLFWCTVIAGGFFVVVAFVIPFGAIWNIVSFGILVSFIMTNSSLLLIRTRESSPGLAYKLTAAAVATSCAAMMTFQKGFVDGRSHVALGVSMGLLAVTFALGTALYVKCPQNIGGADMFRAPLVPFIPLLSITVNWFLVAQLGEKDIARGCIWIGCAIIAYFLYGFSHSEGRSGWIKMLNHTVLGLNEVRPSMSSMVHLGGMKKTLLTPSQAQSVMELEYLDIVSRSIGSALTSQERSNLEIGFIKRNATENIESMRLWGRISGEAQDYLISVAIVDGVDAPKKKFFFCTNTSPELQQFPEVSKDKREKASRFIGRLKGDPSRLLDESESEPQEGENKNGVFREVDRLVLIVEAVDSHTSLIPCGAFVVSATHHVVPNRLFQGLTWEKALQLGSYHHFREATSAERKNALATPGLVRPSDFLDPLTVDLDGTWTLRKDGTGSVVLLRNLLYPGFVFFHKPRTGHYGSVYFGDGLRNPDLAFML</sequence>
<dbReference type="InterPro" id="IPR029485">
    <property type="entry name" value="CAT_C"/>
</dbReference>
<protein>
    <recommendedName>
        <fullName evidence="10">Radial spoke head protein 9 homolog</fullName>
    </recommendedName>
</protein>
<evidence type="ECO:0000256" key="5">
    <source>
        <dbReference type="ARBA" id="ARBA00023069"/>
    </source>
</evidence>
<feature type="transmembrane region" description="Helical" evidence="11">
    <location>
        <begin position="231"/>
        <end position="253"/>
    </location>
</feature>
<keyword evidence="3" id="KW-0970">Cilium biogenesis/degradation</keyword>
<keyword evidence="5" id="KW-0969">Cilium</keyword>
<evidence type="ECO:0000256" key="1">
    <source>
        <dbReference type="ARBA" id="ARBA00004611"/>
    </source>
</evidence>
<evidence type="ECO:0000256" key="4">
    <source>
        <dbReference type="ARBA" id="ARBA00022846"/>
    </source>
</evidence>
<name>A0A397BHX6_APHAT</name>
<dbReference type="PANTHER" id="PTHR22069:SF0">
    <property type="entry name" value="RADIAL SPOKE HEAD PROTEIN 9 HOMOLOG"/>
    <property type="match status" value="1"/>
</dbReference>
<dbReference type="VEuPathDB" id="FungiDB:H257_04229"/>